<evidence type="ECO:0000313" key="7">
    <source>
        <dbReference type="Proteomes" id="UP000199140"/>
    </source>
</evidence>
<proteinExistence type="predicted"/>
<gene>
    <name evidence="4" type="ORF">MCBMB27_05382</name>
    <name evidence="5" type="ORF">SAMN05192567_12234</name>
</gene>
<dbReference type="PANTHER" id="PTHR30386">
    <property type="entry name" value="MEMBRANE FUSION SUBUNIT OF EMRAB-TOLC MULTIDRUG EFFLUX PUMP"/>
    <property type="match status" value="1"/>
</dbReference>
<dbReference type="PRINTS" id="PR01490">
    <property type="entry name" value="RTXTOXIND"/>
</dbReference>
<dbReference type="RefSeq" id="WP_075381659.1">
    <property type="nucleotide sequence ID" value="NZ_CP015367.1"/>
</dbReference>
<evidence type="ECO:0000256" key="2">
    <source>
        <dbReference type="SAM" id="MobiDB-lite"/>
    </source>
</evidence>
<keyword evidence="3" id="KW-1133">Transmembrane helix</keyword>
<dbReference type="PANTHER" id="PTHR30386:SF28">
    <property type="entry name" value="EXPORTED PROTEIN"/>
    <property type="match status" value="1"/>
</dbReference>
<dbReference type="Proteomes" id="UP000199140">
    <property type="component" value="Unassembled WGS sequence"/>
</dbReference>
<dbReference type="InterPro" id="IPR050739">
    <property type="entry name" value="MFP"/>
</dbReference>
<sequence>MSDTLAAPGRTQLGFLQRRTGALHLHRDRGASAMAWFFGLMIVLVISALFFGRFARTESVRGYVSAVSGMSRLDARAPGIVATIDVRQGETVRRGQRLMQVKLREPTVGGVSTVAADLTSLTERRAVLERERDRLTTFLARADRETAEIDANVEAVSAAFAQQETILRMGLREQGAIVARVQTYLDQGYATRDALNLQRRTLLDYGRQMAELQARRAELRQQADERKRTHRFGLAEKNGQLAAVRNELSGIVARIAGQAAQSQLDIVAPVDGQVAGLFVETGASVAADQVLAVVGDIRADPVIVLGVPARAVGLAKVGQRVVLKYDAFPFKTFGIGHGTITSISESPLRPAADLPPAQDARESNRQSTYRIEVLPESRTIRAYGIDEPIRIGSTLSADIVVERRRLIDWVLDPIRAMRGRG</sequence>
<evidence type="ECO:0000313" key="5">
    <source>
        <dbReference type="EMBL" id="SFH37829.1"/>
    </source>
</evidence>
<evidence type="ECO:0000313" key="6">
    <source>
        <dbReference type="Proteomes" id="UP000185487"/>
    </source>
</evidence>
<evidence type="ECO:0000256" key="3">
    <source>
        <dbReference type="SAM" id="Phobius"/>
    </source>
</evidence>
<evidence type="ECO:0000313" key="4">
    <source>
        <dbReference type="EMBL" id="APT34673.1"/>
    </source>
</evidence>
<dbReference type="EMBL" id="CP015367">
    <property type="protein sequence ID" value="APT34673.1"/>
    <property type="molecule type" value="Genomic_DNA"/>
</dbReference>
<feature type="region of interest" description="Disordered" evidence="2">
    <location>
        <begin position="346"/>
        <end position="367"/>
    </location>
</feature>
<feature type="coiled-coil region" evidence="1">
    <location>
        <begin position="202"/>
        <end position="229"/>
    </location>
</feature>
<dbReference type="Proteomes" id="UP000185487">
    <property type="component" value="Chromosome"/>
</dbReference>
<dbReference type="KEGG" id="mphy:MCBMB27_05382"/>
<dbReference type="EMBL" id="FOPK01000022">
    <property type="protein sequence ID" value="SFH37829.1"/>
    <property type="molecule type" value="Genomic_DNA"/>
</dbReference>
<keyword evidence="6" id="KW-1185">Reference proteome</keyword>
<keyword evidence="3" id="KW-0472">Membrane</keyword>
<organism evidence="5 7">
    <name type="scientific">Methylobacterium phyllosphaerae</name>
    <dbReference type="NCBI Taxonomy" id="418223"/>
    <lineage>
        <taxon>Bacteria</taxon>
        <taxon>Pseudomonadati</taxon>
        <taxon>Pseudomonadota</taxon>
        <taxon>Alphaproteobacteria</taxon>
        <taxon>Hyphomicrobiales</taxon>
        <taxon>Methylobacteriaceae</taxon>
        <taxon>Methylobacterium</taxon>
    </lineage>
</organism>
<dbReference type="AlphaFoldDB" id="A0AAE8HVD1"/>
<name>A0AAE8HVD1_9HYPH</name>
<reference evidence="4 6" key="1">
    <citation type="submission" date="2016-04" db="EMBL/GenBank/DDBJ databases">
        <title>Complete genome sequencing and analysis of CBMB27, Methylobacterium phyllosphaerae isolated from leaf tissues of rice (Oryza sativa L.).</title>
        <authorList>
            <person name="Lee Y."/>
            <person name="Hwangbo K."/>
            <person name="Chung H."/>
            <person name="Yoo J."/>
            <person name="Kim K.Y."/>
            <person name="Sa T.M."/>
            <person name="Um Y."/>
            <person name="Madhaiyan M."/>
        </authorList>
    </citation>
    <scope>NUCLEOTIDE SEQUENCE [LARGE SCALE GENOMIC DNA]</scope>
    <source>
        <strain evidence="4 6">CBMB27</strain>
    </source>
</reference>
<dbReference type="Gene3D" id="2.40.30.170">
    <property type="match status" value="1"/>
</dbReference>
<reference evidence="5 7" key="2">
    <citation type="submission" date="2016-10" db="EMBL/GenBank/DDBJ databases">
        <authorList>
            <person name="Varghese N."/>
            <person name="Submissions S."/>
        </authorList>
    </citation>
    <scope>NUCLEOTIDE SEQUENCE [LARGE SCALE GENOMIC DNA]</scope>
    <source>
        <strain evidence="5 7">CBMB27</strain>
    </source>
</reference>
<protein>
    <submittedName>
        <fullName evidence="5">Membrane fusion protein</fullName>
    </submittedName>
</protein>
<feature type="transmembrane region" description="Helical" evidence="3">
    <location>
        <begin position="33"/>
        <end position="51"/>
    </location>
</feature>
<evidence type="ECO:0000256" key="1">
    <source>
        <dbReference type="SAM" id="Coils"/>
    </source>
</evidence>
<keyword evidence="3" id="KW-0812">Transmembrane</keyword>
<keyword evidence="1" id="KW-0175">Coiled coil</keyword>
<accession>A0AAE8HVD1</accession>